<feature type="region of interest" description="Disordered" evidence="1">
    <location>
        <begin position="305"/>
        <end position="469"/>
    </location>
</feature>
<dbReference type="InterPro" id="IPR058602">
    <property type="entry name" value="YAG7_dimerisation_dom"/>
</dbReference>
<sequence>MAASAVQNPQAPTESKSAKKKKAKAERTESPAPAVPTPEKAASIAASANQDDASENPYIRELQKNIRNVNKKITNLAKIESVVAEHPGQTLDELVSAKVINADQKASLLKKPALQSQLAQYDEQLTQHKKVEADHRARIAEIQKSLTDKAEKEKLAAIAEAKATADADSDASLRTNLLHLSQFLRLAAARRAEDVDSTADENLALEGVLLHIYSGDDNAVETMLKLVRGVEEQTTSTSGDALQTTFAQVKAAAIAHAAPLFTADATATDAEAPESKEEEPEADPTVANAGLTEIEEGSAAALTNGHTEEPAVAESAPSNAEVADSAANAAGESQWDTGNNEMTMSQEWVDVKAEATETEAPAATAPAPAPAPAPAAPAPTNNQSWADDHPEAHEVPAAAADSNDGFHQVQRNRGNREGGYRGRGGDRGGYRGRGGHRGDGRGRGRGRGGDRGGMSSRPRRGGGGGDEQH</sequence>
<feature type="compositionally biased region" description="Pro residues" evidence="1">
    <location>
        <begin position="367"/>
        <end position="377"/>
    </location>
</feature>
<feature type="compositionally biased region" description="Polar residues" evidence="1">
    <location>
        <begin position="1"/>
        <end position="14"/>
    </location>
</feature>
<evidence type="ECO:0000256" key="1">
    <source>
        <dbReference type="SAM" id="MobiDB-lite"/>
    </source>
</evidence>
<organism evidence="3 4">
    <name type="scientific">Podospora aff. communis PSN243</name>
    <dbReference type="NCBI Taxonomy" id="3040156"/>
    <lineage>
        <taxon>Eukaryota</taxon>
        <taxon>Fungi</taxon>
        <taxon>Dikarya</taxon>
        <taxon>Ascomycota</taxon>
        <taxon>Pezizomycotina</taxon>
        <taxon>Sordariomycetes</taxon>
        <taxon>Sordariomycetidae</taxon>
        <taxon>Sordariales</taxon>
        <taxon>Podosporaceae</taxon>
        <taxon>Podospora</taxon>
    </lineage>
</organism>
<comment type="caution">
    <text evidence="3">The sequence shown here is derived from an EMBL/GenBank/DDBJ whole genome shotgun (WGS) entry which is preliminary data.</text>
</comment>
<feature type="domain" description="YAG7-like dimerisation" evidence="2">
    <location>
        <begin position="172"/>
        <end position="254"/>
    </location>
</feature>
<gene>
    <name evidence="3" type="ORF">QBC34DRAFT_215184</name>
</gene>
<feature type="compositionally biased region" description="Polar residues" evidence="1">
    <location>
        <begin position="334"/>
        <end position="346"/>
    </location>
</feature>
<protein>
    <recommendedName>
        <fullName evidence="2">YAG7-like dimerisation domain-containing protein</fullName>
    </recommendedName>
</protein>
<dbReference type="Proteomes" id="UP001321760">
    <property type="component" value="Unassembled WGS sequence"/>
</dbReference>
<evidence type="ECO:0000313" key="3">
    <source>
        <dbReference type="EMBL" id="KAK4453029.1"/>
    </source>
</evidence>
<name>A0AAV9GYJ3_9PEZI</name>
<evidence type="ECO:0000313" key="4">
    <source>
        <dbReference type="Proteomes" id="UP001321760"/>
    </source>
</evidence>
<reference evidence="3" key="1">
    <citation type="journal article" date="2023" name="Mol. Phylogenet. Evol.">
        <title>Genome-scale phylogeny and comparative genomics of the fungal order Sordariales.</title>
        <authorList>
            <person name="Hensen N."/>
            <person name="Bonometti L."/>
            <person name="Westerberg I."/>
            <person name="Brannstrom I.O."/>
            <person name="Guillou S."/>
            <person name="Cros-Aarteil S."/>
            <person name="Calhoun S."/>
            <person name="Haridas S."/>
            <person name="Kuo A."/>
            <person name="Mondo S."/>
            <person name="Pangilinan J."/>
            <person name="Riley R."/>
            <person name="LaButti K."/>
            <person name="Andreopoulos B."/>
            <person name="Lipzen A."/>
            <person name="Chen C."/>
            <person name="Yan M."/>
            <person name="Daum C."/>
            <person name="Ng V."/>
            <person name="Clum A."/>
            <person name="Steindorff A."/>
            <person name="Ohm R.A."/>
            <person name="Martin F."/>
            <person name="Silar P."/>
            <person name="Natvig D.O."/>
            <person name="Lalanne C."/>
            <person name="Gautier V."/>
            <person name="Ament-Velasquez S.L."/>
            <person name="Kruys A."/>
            <person name="Hutchinson M.I."/>
            <person name="Powell A.J."/>
            <person name="Barry K."/>
            <person name="Miller A.N."/>
            <person name="Grigoriev I.V."/>
            <person name="Debuchy R."/>
            <person name="Gladieux P."/>
            <person name="Hiltunen Thoren M."/>
            <person name="Johannesson H."/>
        </authorList>
    </citation>
    <scope>NUCLEOTIDE SEQUENCE</scope>
    <source>
        <strain evidence="3">PSN243</strain>
    </source>
</reference>
<proteinExistence type="predicted"/>
<keyword evidence="4" id="KW-1185">Reference proteome</keyword>
<dbReference type="EMBL" id="MU865921">
    <property type="protein sequence ID" value="KAK4453029.1"/>
    <property type="molecule type" value="Genomic_DNA"/>
</dbReference>
<dbReference type="Pfam" id="PF26434">
    <property type="entry name" value="YAG7_C"/>
    <property type="match status" value="1"/>
</dbReference>
<reference evidence="3" key="2">
    <citation type="submission" date="2023-05" db="EMBL/GenBank/DDBJ databases">
        <authorList>
            <consortium name="Lawrence Berkeley National Laboratory"/>
            <person name="Steindorff A."/>
            <person name="Hensen N."/>
            <person name="Bonometti L."/>
            <person name="Westerberg I."/>
            <person name="Brannstrom I.O."/>
            <person name="Guillou S."/>
            <person name="Cros-Aarteil S."/>
            <person name="Calhoun S."/>
            <person name="Haridas S."/>
            <person name="Kuo A."/>
            <person name="Mondo S."/>
            <person name="Pangilinan J."/>
            <person name="Riley R."/>
            <person name="Labutti K."/>
            <person name="Andreopoulos B."/>
            <person name="Lipzen A."/>
            <person name="Chen C."/>
            <person name="Yanf M."/>
            <person name="Daum C."/>
            <person name="Ng V."/>
            <person name="Clum A."/>
            <person name="Ohm R."/>
            <person name="Martin F."/>
            <person name="Silar P."/>
            <person name="Natvig D."/>
            <person name="Lalanne C."/>
            <person name="Gautier V."/>
            <person name="Ament-Velasquez S.L."/>
            <person name="Kruys A."/>
            <person name="Hutchinson M.I."/>
            <person name="Powell A.J."/>
            <person name="Barry K."/>
            <person name="Miller A.N."/>
            <person name="Grigoriev I.V."/>
            <person name="Debuchy R."/>
            <person name="Gladieux P."/>
            <person name="Thoren M.H."/>
            <person name="Johannesson H."/>
        </authorList>
    </citation>
    <scope>NUCLEOTIDE SEQUENCE</scope>
    <source>
        <strain evidence="3">PSN243</strain>
    </source>
</reference>
<feature type="compositionally biased region" description="Low complexity" evidence="1">
    <location>
        <begin position="318"/>
        <end position="333"/>
    </location>
</feature>
<accession>A0AAV9GYJ3</accession>
<feature type="region of interest" description="Disordered" evidence="1">
    <location>
        <begin position="1"/>
        <end position="57"/>
    </location>
</feature>
<feature type="compositionally biased region" description="Basic and acidic residues" evidence="1">
    <location>
        <begin position="436"/>
        <end position="450"/>
    </location>
</feature>
<feature type="compositionally biased region" description="Basic and acidic residues" evidence="1">
    <location>
        <begin position="414"/>
        <end position="429"/>
    </location>
</feature>
<dbReference type="AlphaFoldDB" id="A0AAV9GYJ3"/>
<evidence type="ECO:0000259" key="2">
    <source>
        <dbReference type="Pfam" id="PF26434"/>
    </source>
</evidence>